<dbReference type="PANTHER" id="PTHR43520:SF5">
    <property type="entry name" value="CATION-TRANSPORTING P-TYPE ATPASE-RELATED"/>
    <property type="match status" value="1"/>
</dbReference>
<dbReference type="GO" id="GO:0043682">
    <property type="term" value="F:P-type divalent copper transporter activity"/>
    <property type="evidence" value="ECO:0007669"/>
    <property type="project" value="TreeGrafter"/>
</dbReference>
<dbReference type="PROSITE" id="PS00154">
    <property type="entry name" value="ATPASE_E1_E2"/>
    <property type="match status" value="1"/>
</dbReference>
<feature type="compositionally biased region" description="Basic and acidic residues" evidence="18">
    <location>
        <begin position="7"/>
        <end position="34"/>
    </location>
</feature>
<name>A0A917EX27_9MICO</name>
<dbReference type="PANTHER" id="PTHR43520">
    <property type="entry name" value="ATP7, ISOFORM B"/>
    <property type="match status" value="1"/>
</dbReference>
<feature type="domain" description="P-type ATPase A" evidence="19">
    <location>
        <begin position="210"/>
        <end position="298"/>
    </location>
</feature>
<evidence type="ECO:0000256" key="3">
    <source>
        <dbReference type="ARBA" id="ARBA00022448"/>
    </source>
</evidence>
<dbReference type="Pfam" id="PF00122">
    <property type="entry name" value="E1-E2_ATPase"/>
    <property type="match status" value="1"/>
</dbReference>
<dbReference type="PRINTS" id="PR00119">
    <property type="entry name" value="CATATPASE"/>
</dbReference>
<accession>A0A917EX27</accession>
<dbReference type="GO" id="GO:0005524">
    <property type="term" value="F:ATP binding"/>
    <property type="evidence" value="ECO:0007669"/>
    <property type="project" value="UniProtKB-UniRule"/>
</dbReference>
<keyword evidence="15" id="KW-0406">Ion transport</keyword>
<keyword evidence="4 17" id="KW-1003">Cell membrane</keyword>
<feature type="region of interest" description="Disordered" evidence="18">
    <location>
        <begin position="1"/>
        <end position="48"/>
    </location>
</feature>
<keyword evidence="14" id="KW-0186">Copper</keyword>
<keyword evidence="10 17" id="KW-0067">ATP-binding</keyword>
<dbReference type="GO" id="GO:0005507">
    <property type="term" value="F:copper ion binding"/>
    <property type="evidence" value="ECO:0007669"/>
    <property type="project" value="TreeGrafter"/>
</dbReference>
<evidence type="ECO:0000256" key="16">
    <source>
        <dbReference type="ARBA" id="ARBA00023136"/>
    </source>
</evidence>
<evidence type="ECO:0000256" key="11">
    <source>
        <dbReference type="ARBA" id="ARBA00022842"/>
    </source>
</evidence>
<dbReference type="InterPro" id="IPR023299">
    <property type="entry name" value="ATPase_P-typ_cyto_dom_N"/>
</dbReference>
<keyword evidence="7 17" id="KW-0479">Metal-binding</keyword>
<dbReference type="InterPro" id="IPR023298">
    <property type="entry name" value="ATPase_P-typ_TM_dom_sf"/>
</dbReference>
<proteinExistence type="inferred from homology"/>
<evidence type="ECO:0000256" key="18">
    <source>
        <dbReference type="SAM" id="MobiDB-lite"/>
    </source>
</evidence>
<evidence type="ECO:0000313" key="21">
    <source>
        <dbReference type="Proteomes" id="UP000598775"/>
    </source>
</evidence>
<keyword evidence="9" id="KW-0187">Copper transport</keyword>
<feature type="transmembrane region" description="Helical" evidence="17">
    <location>
        <begin position="60"/>
        <end position="81"/>
    </location>
</feature>
<dbReference type="InterPro" id="IPR018303">
    <property type="entry name" value="ATPase_P-typ_P_site"/>
</dbReference>
<keyword evidence="3" id="KW-0813">Transport</keyword>
<comment type="caution">
    <text evidence="20">The sequence shown here is derived from an EMBL/GenBank/DDBJ whole genome shotgun (WGS) entry which is preliminary data.</text>
</comment>
<keyword evidence="16 17" id="KW-0472">Membrane</keyword>
<comment type="subcellular location">
    <subcellularLocation>
        <location evidence="1">Cell membrane</location>
        <topology evidence="1">Multi-pass membrane protein</topology>
    </subcellularLocation>
</comment>
<dbReference type="SFLD" id="SFLDS00003">
    <property type="entry name" value="Haloacid_Dehalogenase"/>
    <property type="match status" value="1"/>
</dbReference>
<evidence type="ECO:0000259" key="19">
    <source>
        <dbReference type="Pfam" id="PF00122"/>
    </source>
</evidence>
<comment type="similarity">
    <text evidence="2 17">Belongs to the cation transport ATPase (P-type) (TC 3.A.3) family. Type IB subfamily.</text>
</comment>
<dbReference type="Gene3D" id="3.40.50.1000">
    <property type="entry name" value="HAD superfamily/HAD-like"/>
    <property type="match status" value="1"/>
</dbReference>
<feature type="transmembrane region" description="Helical" evidence="17">
    <location>
        <begin position="315"/>
        <end position="337"/>
    </location>
</feature>
<evidence type="ECO:0000256" key="15">
    <source>
        <dbReference type="ARBA" id="ARBA00023065"/>
    </source>
</evidence>
<evidence type="ECO:0000256" key="7">
    <source>
        <dbReference type="ARBA" id="ARBA00022723"/>
    </source>
</evidence>
<dbReference type="SUPFAM" id="SSF56784">
    <property type="entry name" value="HAD-like"/>
    <property type="match status" value="1"/>
</dbReference>
<evidence type="ECO:0000256" key="8">
    <source>
        <dbReference type="ARBA" id="ARBA00022741"/>
    </source>
</evidence>
<dbReference type="Gene3D" id="2.70.150.10">
    <property type="entry name" value="Calcium-transporting ATPase, cytoplasmic transduction domain A"/>
    <property type="match status" value="1"/>
</dbReference>
<dbReference type="InterPro" id="IPR008250">
    <property type="entry name" value="ATPase_P-typ_transduc_dom_A_sf"/>
</dbReference>
<evidence type="ECO:0000256" key="9">
    <source>
        <dbReference type="ARBA" id="ARBA00022796"/>
    </source>
</evidence>
<dbReference type="SFLD" id="SFLDF00027">
    <property type="entry name" value="p-type_atpase"/>
    <property type="match status" value="1"/>
</dbReference>
<dbReference type="InterPro" id="IPR036412">
    <property type="entry name" value="HAD-like_sf"/>
</dbReference>
<dbReference type="FunFam" id="2.70.150.10:FF:000020">
    <property type="entry name" value="Copper-exporting P-type ATPase A"/>
    <property type="match status" value="1"/>
</dbReference>
<gene>
    <name evidence="20" type="ORF">GCM10011399_23190</name>
</gene>
<dbReference type="InterPro" id="IPR044492">
    <property type="entry name" value="P_typ_ATPase_HD_dom"/>
</dbReference>
<dbReference type="InterPro" id="IPR059000">
    <property type="entry name" value="ATPase_P-type_domA"/>
</dbReference>
<dbReference type="InterPro" id="IPR001757">
    <property type="entry name" value="P_typ_ATPase"/>
</dbReference>
<feature type="transmembrane region" description="Helical" evidence="17">
    <location>
        <begin position="154"/>
        <end position="171"/>
    </location>
</feature>
<keyword evidence="8 17" id="KW-0547">Nucleotide-binding</keyword>
<dbReference type="SUPFAM" id="SSF81653">
    <property type="entry name" value="Calcium ATPase, transduction domain A"/>
    <property type="match status" value="1"/>
</dbReference>
<feature type="transmembrane region" description="Helical" evidence="17">
    <location>
        <begin position="93"/>
        <end position="112"/>
    </location>
</feature>
<dbReference type="GO" id="GO:0016887">
    <property type="term" value="F:ATP hydrolysis activity"/>
    <property type="evidence" value="ECO:0007669"/>
    <property type="project" value="InterPro"/>
</dbReference>
<dbReference type="Proteomes" id="UP000598775">
    <property type="component" value="Unassembled WGS sequence"/>
</dbReference>
<evidence type="ECO:0000256" key="4">
    <source>
        <dbReference type="ARBA" id="ARBA00022475"/>
    </source>
</evidence>
<dbReference type="GO" id="GO:0005886">
    <property type="term" value="C:plasma membrane"/>
    <property type="evidence" value="ECO:0007669"/>
    <property type="project" value="UniProtKB-SubCell"/>
</dbReference>
<feature type="transmembrane region" description="Helical" evidence="17">
    <location>
        <begin position="716"/>
        <end position="735"/>
    </location>
</feature>
<dbReference type="Gene3D" id="3.40.1110.10">
    <property type="entry name" value="Calcium-transporting ATPase, cytoplasmic domain N"/>
    <property type="match status" value="1"/>
</dbReference>
<evidence type="ECO:0000313" key="20">
    <source>
        <dbReference type="EMBL" id="GGF29394.1"/>
    </source>
</evidence>
<evidence type="ECO:0000256" key="6">
    <source>
        <dbReference type="ARBA" id="ARBA00022692"/>
    </source>
</evidence>
<keyword evidence="13 17" id="KW-1133">Transmembrane helix</keyword>
<evidence type="ECO:0000256" key="17">
    <source>
        <dbReference type="RuleBase" id="RU362081"/>
    </source>
</evidence>
<evidence type="ECO:0000256" key="13">
    <source>
        <dbReference type="ARBA" id="ARBA00022989"/>
    </source>
</evidence>
<dbReference type="PRINTS" id="PR00943">
    <property type="entry name" value="CUATPASE"/>
</dbReference>
<dbReference type="AlphaFoldDB" id="A0A917EX27"/>
<keyword evidence="12" id="KW-1278">Translocase</keyword>
<sequence>MTQTGHEQLEQAAHEHAGHEHAEHEHAEHGHSSHGDNSGHSGHGEHSGHGDHVAIFRAKFWVTLVLAVPTVFFSSMFASILGYQVPDFVGSYWISPVIGTVIFFWGGAPFLLGGLAEIRSRRPGMMLLIAMAITVAFVASWITTLKVGSFDLDFWWELALLVVIMLLGHWIEMRALGAASGALDALAALLPDTAERVTVPGEVAPDGSRDSVVEVPLAELVTGDVVLVRSGARVPADGTVVAGTAALDESMITGESMAVRRGQGDRVIAGTVATDNAIRVRVTAVGDGTALAGIQRLVADAQNSSSRAQALADRAAAWLFNYAAGAGIITFVVWVLLGNVDNAVTRTVTVLVIACPHALGLAIPLVIAISTERAARAGVLVKNRLALERMRTIDVVLFDKTGTLTRGEPAVTGAVVARDTVGAAGPVSPEILTPATLLSLAAAVEADSEHPLARAIVKAAAGAADAGARAGAPVATEFSSATGLGVHGRVDGTLVSVGGPAMLRASGAAVPTDIAEAARAWAERGSAVLYVLRAVEGVGEGEGEGDNCEVLGALALDDEVRPESRQAVEALHARGVRVAMITGDAHSVAASVAAELGIDEFFADVLPADKDQKVAELQARGLSVAMVGDGVNDAPALARADVGIAVGGGTDVAIESAGVVLVANDPRAVLSVIQLSRASYRKMVQNLVWAAGYNVLSVPLAAGVLAPIGFVLSPAVGAILMSLSTIIVAANAQLLRRVDLDPARLSARASGSPATER</sequence>
<dbReference type="NCBIfam" id="TIGR01525">
    <property type="entry name" value="ATPase-IB_hvy"/>
    <property type="match status" value="1"/>
</dbReference>
<reference evidence="20 21" key="1">
    <citation type="journal article" date="2014" name="Int. J. Syst. Evol. Microbiol.">
        <title>Complete genome sequence of Corynebacterium casei LMG S-19264T (=DSM 44701T), isolated from a smear-ripened cheese.</title>
        <authorList>
            <consortium name="US DOE Joint Genome Institute (JGI-PGF)"/>
            <person name="Walter F."/>
            <person name="Albersmeier A."/>
            <person name="Kalinowski J."/>
            <person name="Ruckert C."/>
        </authorList>
    </citation>
    <scope>NUCLEOTIDE SEQUENCE [LARGE SCALE GENOMIC DNA]</scope>
    <source>
        <strain evidence="20 21">CGMCC 1.12976</strain>
    </source>
</reference>
<dbReference type="SUPFAM" id="SSF81665">
    <property type="entry name" value="Calcium ATPase, transmembrane domain M"/>
    <property type="match status" value="1"/>
</dbReference>
<keyword evidence="5" id="KW-0597">Phosphoprotein</keyword>
<feature type="transmembrane region" description="Helical" evidence="17">
    <location>
        <begin position="349"/>
        <end position="369"/>
    </location>
</feature>
<evidence type="ECO:0000256" key="5">
    <source>
        <dbReference type="ARBA" id="ARBA00022553"/>
    </source>
</evidence>
<evidence type="ECO:0000256" key="1">
    <source>
        <dbReference type="ARBA" id="ARBA00004651"/>
    </source>
</evidence>
<evidence type="ECO:0000256" key="12">
    <source>
        <dbReference type="ARBA" id="ARBA00022967"/>
    </source>
</evidence>
<dbReference type="NCBIfam" id="TIGR01494">
    <property type="entry name" value="ATPase_P-type"/>
    <property type="match status" value="2"/>
</dbReference>
<keyword evidence="6 17" id="KW-0812">Transmembrane</keyword>
<dbReference type="InterPro" id="IPR023214">
    <property type="entry name" value="HAD_sf"/>
</dbReference>
<evidence type="ECO:0000256" key="10">
    <source>
        <dbReference type="ARBA" id="ARBA00022840"/>
    </source>
</evidence>
<keyword evidence="21" id="KW-1185">Reference proteome</keyword>
<feature type="transmembrane region" description="Helical" evidence="17">
    <location>
        <begin position="687"/>
        <end position="710"/>
    </location>
</feature>
<dbReference type="SUPFAM" id="SSF81660">
    <property type="entry name" value="Metal cation-transporting ATPase, ATP-binding domain N"/>
    <property type="match status" value="1"/>
</dbReference>
<feature type="transmembrane region" description="Helical" evidence="17">
    <location>
        <begin position="124"/>
        <end position="142"/>
    </location>
</feature>
<dbReference type="GO" id="GO:0055070">
    <property type="term" value="P:copper ion homeostasis"/>
    <property type="evidence" value="ECO:0007669"/>
    <property type="project" value="TreeGrafter"/>
</dbReference>
<dbReference type="EMBL" id="BMGP01000004">
    <property type="protein sequence ID" value="GGF29394.1"/>
    <property type="molecule type" value="Genomic_DNA"/>
</dbReference>
<dbReference type="Pfam" id="PF00702">
    <property type="entry name" value="Hydrolase"/>
    <property type="match status" value="1"/>
</dbReference>
<evidence type="ECO:0000256" key="14">
    <source>
        <dbReference type="ARBA" id="ARBA00023008"/>
    </source>
</evidence>
<dbReference type="SFLD" id="SFLDG00002">
    <property type="entry name" value="C1.7:_P-type_atpase_like"/>
    <property type="match status" value="1"/>
</dbReference>
<keyword evidence="11" id="KW-0460">Magnesium</keyword>
<protein>
    <submittedName>
        <fullName evidence="20">Copper-translocating P-type ATPase</fullName>
    </submittedName>
</protein>
<organism evidence="20 21">
    <name type="scientific">Subtercola lobariae</name>
    <dbReference type="NCBI Taxonomy" id="1588641"/>
    <lineage>
        <taxon>Bacteria</taxon>
        <taxon>Bacillati</taxon>
        <taxon>Actinomycetota</taxon>
        <taxon>Actinomycetes</taxon>
        <taxon>Micrococcales</taxon>
        <taxon>Microbacteriaceae</taxon>
        <taxon>Subtercola</taxon>
    </lineage>
</organism>
<evidence type="ECO:0000256" key="2">
    <source>
        <dbReference type="ARBA" id="ARBA00006024"/>
    </source>
</evidence>
<dbReference type="InterPro" id="IPR027256">
    <property type="entry name" value="P-typ_ATPase_IB"/>
</dbReference>